<proteinExistence type="predicted"/>
<comment type="caution">
    <text evidence="1">The sequence shown here is derived from an EMBL/GenBank/DDBJ whole genome shotgun (WGS) entry which is preliminary data.</text>
</comment>
<dbReference type="EMBL" id="QREI01000012">
    <property type="protein sequence ID" value="REE07657.1"/>
    <property type="molecule type" value="Genomic_DNA"/>
</dbReference>
<reference evidence="1 2" key="1">
    <citation type="submission" date="2018-07" db="EMBL/GenBank/DDBJ databases">
        <title>Genomic Encyclopedia of Type Strains, Phase III (KMG-III): the genomes of soil and plant-associated and newly described type strains.</title>
        <authorList>
            <person name="Whitman W."/>
        </authorList>
    </citation>
    <scope>NUCLEOTIDE SEQUENCE [LARGE SCALE GENOMIC DNA]</scope>
    <source>
        <strain evidence="1 2">CECT 7948</strain>
    </source>
</reference>
<evidence type="ECO:0000313" key="1">
    <source>
        <dbReference type="EMBL" id="REE07657.1"/>
    </source>
</evidence>
<organism evidence="1 2">
    <name type="scientific">Winogradskyella pacifica</name>
    <dbReference type="NCBI Taxonomy" id="664642"/>
    <lineage>
        <taxon>Bacteria</taxon>
        <taxon>Pseudomonadati</taxon>
        <taxon>Bacteroidota</taxon>
        <taxon>Flavobacteriia</taxon>
        <taxon>Flavobacteriales</taxon>
        <taxon>Flavobacteriaceae</taxon>
        <taxon>Winogradskyella</taxon>
    </lineage>
</organism>
<dbReference type="AlphaFoldDB" id="A0A3D9LMQ3"/>
<sequence length="169" mass="20898">MNKTNLILAFSLMWFSFSFGQQKDTIYGKVKSIREKVIFLTQRENPRLFEIDGDYGHSGFMGPESTISRFKNIWYSTNFCYYINYERHYNENGLLIEDIWYDKKDSLENYYRYEYDKQDRRVRKIDSLYDLVYIDTHYYERDKHETIISQNSDLDFYNYRYRDMTKMEN</sequence>
<evidence type="ECO:0000313" key="2">
    <source>
        <dbReference type="Proteomes" id="UP000256919"/>
    </source>
</evidence>
<name>A0A3D9LMQ3_9FLAO</name>
<keyword evidence="2" id="KW-1185">Reference proteome</keyword>
<accession>A0A3D9LMQ3</accession>
<gene>
    <name evidence="1" type="ORF">DFQ09_1124</name>
</gene>
<dbReference type="RefSeq" id="WP_115812955.1">
    <property type="nucleotide sequence ID" value="NZ_QREI01000012.1"/>
</dbReference>
<protein>
    <submittedName>
        <fullName evidence="1">YD repeat-containing protein</fullName>
    </submittedName>
</protein>
<dbReference type="Proteomes" id="UP000256919">
    <property type="component" value="Unassembled WGS sequence"/>
</dbReference>
<dbReference type="OrthoDB" id="1147123at2"/>